<dbReference type="KEGG" id="gur:Gura_1110"/>
<dbReference type="HOGENOM" id="CLU_006325_0_0_7"/>
<dbReference type="InterPro" id="IPR001867">
    <property type="entry name" value="OmpR/PhoB-type_DNA-bd"/>
</dbReference>
<dbReference type="AlphaFoldDB" id="A5GAS8"/>
<dbReference type="GO" id="GO:0006355">
    <property type="term" value="P:regulation of DNA-templated transcription"/>
    <property type="evidence" value="ECO:0007669"/>
    <property type="project" value="InterPro"/>
</dbReference>
<dbReference type="GO" id="GO:0003677">
    <property type="term" value="F:DNA binding"/>
    <property type="evidence" value="ECO:0007669"/>
    <property type="project" value="UniProtKB-KW"/>
</dbReference>
<sequence>MTMGKKISAKISRPTLCKVVQRTRLFALLDEKLAKPVAWVSAPAGSGKSTLVASYLDARELPCIWYKCDEGDADLATFFYYMGLAAKKAAPRYKKPLPLLTPEYLAGIPTFTRRYFEILYSRVMPHCSPSLSRMGMGAVIVLDNYQDVPAESPFHEMAATGFDSIPEGVHVMVISRSGPPSACSRLRANDKIGLLRYSDIRFTLAESMELVQRRIPALDNEHANMLHEKSQGWAAGIILMLERAGLGGTGIEGAADLACDRIFDYFAGEIFDRMEQVVRDFLLKTAFLSVLSVPLADRLTGSGSAGRILSTLNRRHYFTERLSGSEQAYQYHPLFREFLLNRAETACAPDEVAAVQRKAALLLEQDGRMEEAARLYGDAGDRDGLGRMVTGHARELLGQGRSKTVEEWLAAIPGGPADDEPWLLYWSGMCAIPVDMPRGRASLEKAFASFRAMGDTTGIYLSWAGIVDTYAFGLDEWQPLDGCITLFEELRSIWPDFPSQETDLIASSRMLIALTLRKTDQPQWVQEWLQRVSALLQENPSFDIQMDTMFCMSVYYLWKGEYDKNALLLERAGAEIRQRKPSPFAVIRLKLMKGIHYWITAQYDAALSTLAEGLEISTESGVLVFDSLLWGFRAAAEMASGNRELASDLLKQQMSTLLGMEKTLDSYFYHVNAAWFAILTGVPSRAVEHLDIVAAKAERMGTPYYRALWHIGVAQTEFMLGHLKEAKKHIQNALRMSQTMKSQVLEWYALLISAWFQLRHGKQTEGLLSLHRSLSLGRRHGYVHLEFYQPDVMRFLFAVALEEGIEPDYVKGVIRKLGLAPPQPPDCAASACCLEEWPYPIKIYTLGRFEIVKDDEPLHFTGKEQRKPLELLKALIARGGRDVPEERLNDDLWPDADGDQAHKSFETTLSRLRKLLGDETSITCRARQVAINPRCCWVDTLALNHVFEKIGQAPPEQSVLLREKAFGLYNGNFLPADTALSFVIASRETLRNRLLRIILAAGRHCEQAGEWEQAADYYAKGIETDNLAEEVYRCLMVCQRNLGNNAAVAKTFNRCRSLLQSELGIEPSPETTAVYTAMVHQQ</sequence>
<reference evidence="5 6" key="1">
    <citation type="submission" date="2007-05" db="EMBL/GenBank/DDBJ databases">
        <title>Complete sequence of Geobacter uraniireducens Rf4.</title>
        <authorList>
            <consortium name="US DOE Joint Genome Institute"/>
            <person name="Copeland A."/>
            <person name="Lucas S."/>
            <person name="Lapidus A."/>
            <person name="Barry K."/>
            <person name="Detter J.C."/>
            <person name="Glavina del Rio T."/>
            <person name="Hammon N."/>
            <person name="Israni S."/>
            <person name="Dalin E."/>
            <person name="Tice H."/>
            <person name="Pitluck S."/>
            <person name="Chertkov O."/>
            <person name="Brettin T."/>
            <person name="Bruce D."/>
            <person name="Han C."/>
            <person name="Schmutz J."/>
            <person name="Larimer F."/>
            <person name="Land M."/>
            <person name="Hauser L."/>
            <person name="Kyrpides N."/>
            <person name="Mikhailova N."/>
            <person name="Shelobolina E."/>
            <person name="Aklujkar M."/>
            <person name="Lovley D."/>
            <person name="Richardson P."/>
        </authorList>
    </citation>
    <scope>NUCLEOTIDE SEQUENCE [LARGE SCALE GENOMIC DNA]</scope>
    <source>
        <strain evidence="5 6">Rf4</strain>
    </source>
</reference>
<keyword evidence="2" id="KW-0238">DNA-binding</keyword>
<feature type="domain" description="OmpR/PhoB-type" evidence="3">
    <location>
        <begin position="855"/>
        <end position="931"/>
    </location>
</feature>
<accession>A5GAS8</accession>
<evidence type="ECO:0000259" key="4">
    <source>
        <dbReference type="SMART" id="SM01043"/>
    </source>
</evidence>
<dbReference type="GO" id="GO:0000160">
    <property type="term" value="P:phosphorelay signal transduction system"/>
    <property type="evidence" value="ECO:0007669"/>
    <property type="project" value="InterPro"/>
</dbReference>
<comment type="similarity">
    <text evidence="1">Belongs to the AfsR/DnrI/RedD regulatory family.</text>
</comment>
<dbReference type="InterPro" id="IPR059106">
    <property type="entry name" value="WHD_MalT"/>
</dbReference>
<dbReference type="SUPFAM" id="SSF48452">
    <property type="entry name" value="TPR-like"/>
    <property type="match status" value="3"/>
</dbReference>
<proteinExistence type="inferred from homology"/>
<keyword evidence="6" id="KW-1185">Reference proteome</keyword>
<evidence type="ECO:0000313" key="5">
    <source>
        <dbReference type="EMBL" id="ABQ25316.1"/>
    </source>
</evidence>
<dbReference type="SUPFAM" id="SSF46894">
    <property type="entry name" value="C-terminal effector domain of the bipartite response regulators"/>
    <property type="match status" value="1"/>
</dbReference>
<organism evidence="5 6">
    <name type="scientific">Geotalea uraniireducens (strain Rf4)</name>
    <name type="common">Geobacter uraniireducens</name>
    <dbReference type="NCBI Taxonomy" id="351605"/>
    <lineage>
        <taxon>Bacteria</taxon>
        <taxon>Pseudomonadati</taxon>
        <taxon>Thermodesulfobacteriota</taxon>
        <taxon>Desulfuromonadia</taxon>
        <taxon>Geobacterales</taxon>
        <taxon>Geobacteraceae</taxon>
        <taxon>Geotalea</taxon>
    </lineage>
</organism>
<dbReference type="InterPro" id="IPR005158">
    <property type="entry name" value="BTAD"/>
</dbReference>
<evidence type="ECO:0000259" key="3">
    <source>
        <dbReference type="SMART" id="SM00862"/>
    </source>
</evidence>
<evidence type="ECO:0000256" key="2">
    <source>
        <dbReference type="ARBA" id="ARBA00023125"/>
    </source>
</evidence>
<dbReference type="PANTHER" id="PTHR35807">
    <property type="entry name" value="TRANSCRIPTIONAL REGULATOR REDD-RELATED"/>
    <property type="match status" value="1"/>
</dbReference>
<dbReference type="InterPro" id="IPR051677">
    <property type="entry name" value="AfsR-DnrI-RedD_regulator"/>
</dbReference>
<dbReference type="Gene3D" id="1.25.40.10">
    <property type="entry name" value="Tetratricopeptide repeat domain"/>
    <property type="match status" value="2"/>
</dbReference>
<evidence type="ECO:0000256" key="1">
    <source>
        <dbReference type="ARBA" id="ARBA00005820"/>
    </source>
</evidence>
<dbReference type="STRING" id="351605.Gura_1110"/>
<evidence type="ECO:0000313" key="6">
    <source>
        <dbReference type="Proteomes" id="UP000006695"/>
    </source>
</evidence>
<dbReference type="Pfam" id="PF25873">
    <property type="entry name" value="WHD_MalT"/>
    <property type="match status" value="1"/>
</dbReference>
<dbReference type="SMART" id="SM01043">
    <property type="entry name" value="BTAD"/>
    <property type="match status" value="1"/>
</dbReference>
<gene>
    <name evidence="5" type="ordered locus">Gura_1110</name>
</gene>
<name>A5GAS8_GEOUR</name>
<dbReference type="Pfam" id="PF03704">
    <property type="entry name" value="BTAD"/>
    <property type="match status" value="1"/>
</dbReference>
<feature type="domain" description="Bacterial transcriptional activator" evidence="4">
    <location>
        <begin position="938"/>
        <end position="1079"/>
    </location>
</feature>
<dbReference type="InterPro" id="IPR011990">
    <property type="entry name" value="TPR-like_helical_dom_sf"/>
</dbReference>
<dbReference type="InterPro" id="IPR036388">
    <property type="entry name" value="WH-like_DNA-bd_sf"/>
</dbReference>
<dbReference type="InterPro" id="IPR016032">
    <property type="entry name" value="Sig_transdc_resp-reg_C-effctor"/>
</dbReference>
<dbReference type="Proteomes" id="UP000006695">
    <property type="component" value="Chromosome"/>
</dbReference>
<dbReference type="SMART" id="SM00862">
    <property type="entry name" value="Trans_reg_C"/>
    <property type="match status" value="1"/>
</dbReference>
<dbReference type="EMBL" id="CP000698">
    <property type="protein sequence ID" value="ABQ25316.1"/>
    <property type="molecule type" value="Genomic_DNA"/>
</dbReference>
<protein>
    <submittedName>
        <fullName evidence="5">Transcriptional activator domain</fullName>
    </submittedName>
</protein>
<dbReference type="Gene3D" id="1.10.10.10">
    <property type="entry name" value="Winged helix-like DNA-binding domain superfamily/Winged helix DNA-binding domain"/>
    <property type="match status" value="1"/>
</dbReference>